<feature type="compositionally biased region" description="Basic and acidic residues" evidence="1">
    <location>
        <begin position="95"/>
        <end position="105"/>
    </location>
</feature>
<proteinExistence type="predicted"/>
<evidence type="ECO:0000313" key="3">
    <source>
        <dbReference type="Proteomes" id="UP000240696"/>
    </source>
</evidence>
<evidence type="ECO:0000313" key="2">
    <source>
        <dbReference type="EMBL" id="ARB11185.1"/>
    </source>
</evidence>
<keyword evidence="3" id="KW-1185">Reference proteome</keyword>
<name>A0A2H4GY95_9CAUD</name>
<evidence type="ECO:0000256" key="1">
    <source>
        <dbReference type="SAM" id="MobiDB-lite"/>
    </source>
</evidence>
<sequence>MSKFDEMGKVELRQACKEAGIKNYGKMNNEGMREALKAAHAEPVQEEQAEAVVTEEAPVAPSGLASMVEQLVGATKKEEEEVVPTAAKRTSSGLKIEKDREERNGIKRPSVGGTCRAVWDALDAAVAEGKTPSAKDVKAMAEANGWNPNNASIEFYQWRKFNGIRGRQA</sequence>
<reference evidence="2 3" key="1">
    <citation type="submission" date="2016-09" db="EMBL/GenBank/DDBJ databases">
        <title>Complete genome sequence of Pseudomonas aeruginosa phage JG054.</title>
        <authorList>
            <person name="Uhlig C.M."/>
            <person name="Bunk B."/>
            <person name="Rohde M."/>
            <person name="Schobert M."/>
            <person name="Jahn D."/>
        </authorList>
    </citation>
    <scope>NUCLEOTIDE SEQUENCE [LARGE SCALE GENOMIC DNA]</scope>
</reference>
<accession>A0A2H4GY95</accession>
<protein>
    <submittedName>
        <fullName evidence="2">Uncharacterized protein</fullName>
    </submittedName>
</protein>
<dbReference type="Proteomes" id="UP000240696">
    <property type="component" value="Segment"/>
</dbReference>
<dbReference type="EMBL" id="KX898400">
    <property type="protein sequence ID" value="ARB11185.1"/>
    <property type="molecule type" value="Genomic_DNA"/>
</dbReference>
<feature type="region of interest" description="Disordered" evidence="1">
    <location>
        <begin position="75"/>
        <end position="110"/>
    </location>
</feature>
<gene>
    <name evidence="2" type="ORF">JG054_00040</name>
</gene>
<organism evidence="2 3">
    <name type="scientific">Pseudomonas phage JG054</name>
    <dbReference type="NCBI Taxonomy" id="1970800"/>
    <lineage>
        <taxon>Viruses</taxon>
        <taxon>Duplodnaviria</taxon>
        <taxon>Heunggongvirae</taxon>
        <taxon>Uroviricota</taxon>
        <taxon>Caudoviricetes</taxon>
        <taxon>Queuovirinae</taxon>
        <taxon>Nipunavirus</taxon>
        <taxon>Nipunavirus JG054</taxon>
    </lineage>
</organism>